<feature type="compositionally biased region" description="Polar residues" evidence="1">
    <location>
        <begin position="46"/>
        <end position="63"/>
    </location>
</feature>
<reference evidence="3" key="1">
    <citation type="submission" date="2017-12" db="EMBL/GenBank/DDBJ databases">
        <authorList>
            <consortium name="DOE Joint Genome Institute"/>
            <person name="Mondo S.J."/>
            <person name="Kjaerbolling I."/>
            <person name="Vesth T.C."/>
            <person name="Frisvad J.C."/>
            <person name="Nybo J.L."/>
            <person name="Theobald S."/>
            <person name="Kuo A."/>
            <person name="Bowyer P."/>
            <person name="Matsuda Y."/>
            <person name="Lyhne E.K."/>
            <person name="Kogle M.E."/>
            <person name="Clum A."/>
            <person name="Lipzen A."/>
            <person name="Salamov A."/>
            <person name="Ngan C.Y."/>
            <person name="Daum C."/>
            <person name="Chiniquy J."/>
            <person name="Barry K."/>
            <person name="LaButti K."/>
            <person name="Haridas S."/>
            <person name="Simmons B.A."/>
            <person name="Magnuson J.K."/>
            <person name="Mortensen U.H."/>
            <person name="Larsen T.O."/>
            <person name="Grigoriev I.V."/>
            <person name="Baker S.E."/>
            <person name="Andersen M.R."/>
            <person name="Nordberg H.P."/>
            <person name="Cantor M.N."/>
            <person name="Hua S.X."/>
        </authorList>
    </citation>
    <scope>NUCLEOTIDE SEQUENCE [LARGE SCALE GENOMIC DNA]</scope>
    <source>
        <strain evidence="3">IBT 19404</strain>
    </source>
</reference>
<organism evidence="2 3">
    <name type="scientific">Aspergillus taichungensis</name>
    <dbReference type="NCBI Taxonomy" id="482145"/>
    <lineage>
        <taxon>Eukaryota</taxon>
        <taxon>Fungi</taxon>
        <taxon>Dikarya</taxon>
        <taxon>Ascomycota</taxon>
        <taxon>Pezizomycotina</taxon>
        <taxon>Eurotiomycetes</taxon>
        <taxon>Eurotiomycetidae</taxon>
        <taxon>Eurotiales</taxon>
        <taxon>Aspergillaceae</taxon>
        <taxon>Aspergillus</taxon>
        <taxon>Aspergillus subgen. Circumdati</taxon>
    </lineage>
</organism>
<evidence type="ECO:0000313" key="3">
    <source>
        <dbReference type="Proteomes" id="UP000235023"/>
    </source>
</evidence>
<feature type="region of interest" description="Disordered" evidence="1">
    <location>
        <begin position="15"/>
        <end position="66"/>
    </location>
</feature>
<proteinExistence type="predicted"/>
<accession>A0A2J5HRB7</accession>
<feature type="non-terminal residue" evidence="2">
    <location>
        <position position="105"/>
    </location>
</feature>
<sequence length="105" mass="11806">MGLICLGRSPRQTTIYIQNRHDYHHPPPPQETRKHRGSNDRDRSHPSQIPLPSSHPDPQSGSTDDIIHIPLISLPRGLDKTRTPFVLFMIPASICARSPGIIFTI</sequence>
<dbReference type="Proteomes" id="UP000235023">
    <property type="component" value="Unassembled WGS sequence"/>
</dbReference>
<name>A0A2J5HRB7_9EURO</name>
<dbReference type="EMBL" id="KZ559555">
    <property type="protein sequence ID" value="PLN79788.1"/>
    <property type="molecule type" value="Genomic_DNA"/>
</dbReference>
<evidence type="ECO:0000313" key="2">
    <source>
        <dbReference type="EMBL" id="PLN79788.1"/>
    </source>
</evidence>
<dbReference type="AlphaFoldDB" id="A0A2J5HRB7"/>
<protein>
    <submittedName>
        <fullName evidence="2">Uncharacterized protein</fullName>
    </submittedName>
</protein>
<gene>
    <name evidence="2" type="ORF">BDW42DRAFT_172112</name>
</gene>
<keyword evidence="3" id="KW-1185">Reference proteome</keyword>
<evidence type="ECO:0000256" key="1">
    <source>
        <dbReference type="SAM" id="MobiDB-lite"/>
    </source>
</evidence>